<evidence type="ECO:0000313" key="2">
    <source>
        <dbReference type="Proteomes" id="UP001597475"/>
    </source>
</evidence>
<organism evidence="1 2">
    <name type="scientific">Deinococcus taklimakanensis</name>
    <dbReference type="NCBI Taxonomy" id="536443"/>
    <lineage>
        <taxon>Bacteria</taxon>
        <taxon>Thermotogati</taxon>
        <taxon>Deinococcota</taxon>
        <taxon>Deinococci</taxon>
        <taxon>Deinococcales</taxon>
        <taxon>Deinococcaceae</taxon>
        <taxon>Deinococcus</taxon>
    </lineage>
</organism>
<dbReference type="EMBL" id="JBHUMK010000045">
    <property type="protein sequence ID" value="MFD2609831.1"/>
    <property type="molecule type" value="Genomic_DNA"/>
</dbReference>
<accession>A0ABW5P3L1</accession>
<proteinExistence type="predicted"/>
<gene>
    <name evidence="1" type="ORF">ACFSR9_10340</name>
</gene>
<reference evidence="2" key="1">
    <citation type="journal article" date="2019" name="Int. J. Syst. Evol. Microbiol.">
        <title>The Global Catalogue of Microorganisms (GCM) 10K type strain sequencing project: providing services to taxonomists for standard genome sequencing and annotation.</title>
        <authorList>
            <consortium name="The Broad Institute Genomics Platform"/>
            <consortium name="The Broad Institute Genome Sequencing Center for Infectious Disease"/>
            <person name="Wu L."/>
            <person name="Ma J."/>
        </authorList>
    </citation>
    <scope>NUCLEOTIDE SEQUENCE [LARGE SCALE GENOMIC DNA]</scope>
    <source>
        <strain evidence="2">KCTC 33842</strain>
    </source>
</reference>
<name>A0ABW5P3L1_9DEIO</name>
<protein>
    <recommendedName>
        <fullName evidence="3">CBS domain-containing protein</fullName>
    </recommendedName>
</protein>
<sequence length="41" mass="4554">MTILRDIMTQDLTTVPATTLKDVAQKMKQDDIGNVGRHQLG</sequence>
<keyword evidence="2" id="KW-1185">Reference proteome</keyword>
<dbReference type="Proteomes" id="UP001597475">
    <property type="component" value="Unassembled WGS sequence"/>
</dbReference>
<dbReference type="RefSeq" id="WP_386845506.1">
    <property type="nucleotide sequence ID" value="NZ_JBHUMK010000045.1"/>
</dbReference>
<comment type="caution">
    <text evidence="1">The sequence shown here is derived from an EMBL/GenBank/DDBJ whole genome shotgun (WGS) entry which is preliminary data.</text>
</comment>
<evidence type="ECO:0000313" key="1">
    <source>
        <dbReference type="EMBL" id="MFD2609831.1"/>
    </source>
</evidence>
<evidence type="ECO:0008006" key="3">
    <source>
        <dbReference type="Google" id="ProtNLM"/>
    </source>
</evidence>